<comment type="subcellular location">
    <subcellularLocation>
        <location evidence="2">Gas vesicle</location>
    </subcellularLocation>
</comment>
<protein>
    <submittedName>
        <fullName evidence="4">GvpL/GvpF family gas vesicle protein</fullName>
    </submittedName>
</protein>
<dbReference type="EMBL" id="BAAAHP010000144">
    <property type="protein sequence ID" value="GAA0948699.1"/>
    <property type="molecule type" value="Genomic_DNA"/>
</dbReference>
<evidence type="ECO:0000256" key="2">
    <source>
        <dbReference type="ARBA" id="ARBA00035108"/>
    </source>
</evidence>
<comment type="similarity">
    <text evidence="3">Belongs to the gas vesicle GvpF/GvpL family.</text>
</comment>
<comment type="caution">
    <text evidence="4">The sequence shown here is derived from an EMBL/GenBank/DDBJ whole genome shotgun (WGS) entry which is preliminary data.</text>
</comment>
<evidence type="ECO:0000256" key="3">
    <source>
        <dbReference type="ARBA" id="ARBA00035643"/>
    </source>
</evidence>
<proteinExistence type="inferred from homology"/>
<dbReference type="PANTHER" id="PTHR36852:SF1">
    <property type="entry name" value="PROTEIN GVPL 2"/>
    <property type="match status" value="1"/>
</dbReference>
<evidence type="ECO:0000313" key="4">
    <source>
        <dbReference type="EMBL" id="GAA0948699.1"/>
    </source>
</evidence>
<name>A0ABN1QXJ5_9PSEU</name>
<dbReference type="RefSeq" id="WP_343943843.1">
    <property type="nucleotide sequence ID" value="NZ_BAAAHP010000144.1"/>
</dbReference>
<organism evidence="4 5">
    <name type="scientific">Pseudonocardia zijingensis</name>
    <dbReference type="NCBI Taxonomy" id="153376"/>
    <lineage>
        <taxon>Bacteria</taxon>
        <taxon>Bacillati</taxon>
        <taxon>Actinomycetota</taxon>
        <taxon>Actinomycetes</taxon>
        <taxon>Pseudonocardiales</taxon>
        <taxon>Pseudonocardiaceae</taxon>
        <taxon>Pseudonocardia</taxon>
    </lineage>
</organism>
<dbReference type="Proteomes" id="UP001499967">
    <property type="component" value="Unassembled WGS sequence"/>
</dbReference>
<dbReference type="Pfam" id="PF06386">
    <property type="entry name" value="GvpL_GvpF"/>
    <property type="match status" value="1"/>
</dbReference>
<dbReference type="InterPro" id="IPR009430">
    <property type="entry name" value="GvpL/GvpF"/>
</dbReference>
<keyword evidence="1" id="KW-0304">Gas vesicle</keyword>
<dbReference type="PANTHER" id="PTHR36852">
    <property type="entry name" value="PROTEIN GVPL 2"/>
    <property type="match status" value="1"/>
</dbReference>
<reference evidence="4 5" key="1">
    <citation type="journal article" date="2019" name="Int. J. Syst. Evol. Microbiol.">
        <title>The Global Catalogue of Microorganisms (GCM) 10K type strain sequencing project: providing services to taxonomists for standard genome sequencing and annotation.</title>
        <authorList>
            <consortium name="The Broad Institute Genomics Platform"/>
            <consortium name="The Broad Institute Genome Sequencing Center for Infectious Disease"/>
            <person name="Wu L."/>
            <person name="Ma J."/>
        </authorList>
    </citation>
    <scope>NUCLEOTIDE SEQUENCE [LARGE SCALE GENOMIC DNA]</scope>
    <source>
        <strain evidence="4 5">JCM 11117</strain>
    </source>
</reference>
<accession>A0ABN1QXJ5</accession>
<gene>
    <name evidence="4" type="ORF">GCM10009559_48550</name>
</gene>
<evidence type="ECO:0000256" key="1">
    <source>
        <dbReference type="ARBA" id="ARBA00022987"/>
    </source>
</evidence>
<keyword evidence="5" id="KW-1185">Reference proteome</keyword>
<sequence>MYVYGLVPADAQLPSGLKGLGPSGKVSTVVHGDLAALVGDVPTDRPLGTRDDLIAHETVVDTVAAETAVLPMRFPAVVEEDGVVEELLAPHHDHFVAALRDLEGCTQYTLKGRYEEEPVLGEVLEQRPEIRELQQEIHGLPEEATYHQRLRLGELVVQALEERRDLDADELLGALDQHAVDAVARTPGQPDQVVDAAFLVERAQAQAFEDAVEEQGKRLHGRVRLRLLGPLAPYDFVPGTEDQWDS</sequence>
<evidence type="ECO:0000313" key="5">
    <source>
        <dbReference type="Proteomes" id="UP001499967"/>
    </source>
</evidence>